<dbReference type="Pfam" id="PF16009">
    <property type="entry name" value="DUF4779"/>
    <property type="match status" value="1"/>
</dbReference>
<feature type="region of interest" description="Disordered" evidence="1">
    <location>
        <begin position="137"/>
        <end position="177"/>
    </location>
</feature>
<reference evidence="2" key="1">
    <citation type="submission" date="2007-04" db="EMBL/GenBank/DDBJ databases">
        <title>Annotation of Pediculus humanus corporis strain USDA.</title>
        <authorList>
            <person name="Kirkness E."/>
            <person name="Hannick L."/>
            <person name="Hass B."/>
            <person name="Bruggner R."/>
            <person name="Lawson D."/>
            <person name="Bidwell S."/>
            <person name="Joardar V."/>
            <person name="Caler E."/>
            <person name="Walenz B."/>
            <person name="Inman J."/>
            <person name="Schobel S."/>
            <person name="Galinsky K."/>
            <person name="Amedeo P."/>
            <person name="Strausberg R."/>
        </authorList>
    </citation>
    <scope>NUCLEOTIDE SEQUENCE</scope>
    <source>
        <strain evidence="2">USDA</strain>
    </source>
</reference>
<evidence type="ECO:0000313" key="2">
    <source>
        <dbReference type="EMBL" id="EEB14050.1"/>
    </source>
</evidence>
<dbReference type="InParanoid" id="E0VKZ4"/>
<organism>
    <name type="scientific">Pediculus humanus subsp. corporis</name>
    <name type="common">Body louse</name>
    <dbReference type="NCBI Taxonomy" id="121224"/>
    <lineage>
        <taxon>Eukaryota</taxon>
        <taxon>Metazoa</taxon>
        <taxon>Ecdysozoa</taxon>
        <taxon>Arthropoda</taxon>
        <taxon>Hexapoda</taxon>
        <taxon>Insecta</taxon>
        <taxon>Pterygota</taxon>
        <taxon>Neoptera</taxon>
        <taxon>Paraneoptera</taxon>
        <taxon>Psocodea</taxon>
        <taxon>Troctomorpha</taxon>
        <taxon>Phthiraptera</taxon>
        <taxon>Anoplura</taxon>
        <taxon>Pediculidae</taxon>
        <taxon>Pediculus</taxon>
    </lineage>
</organism>
<feature type="compositionally biased region" description="Basic and acidic residues" evidence="1">
    <location>
        <begin position="268"/>
        <end position="293"/>
    </location>
</feature>
<gene>
    <name evidence="3" type="primary">8238997</name>
    <name evidence="2" type="ORF">Phum_PHUM276120</name>
</gene>
<dbReference type="EMBL" id="DS235255">
    <property type="protein sequence ID" value="EEB14050.1"/>
    <property type="molecule type" value="Genomic_DNA"/>
</dbReference>
<protein>
    <recommendedName>
        <fullName evidence="5">Eggshell protein</fullName>
    </recommendedName>
</protein>
<dbReference type="EMBL" id="AAZO01003198">
    <property type="status" value="NOT_ANNOTATED_CDS"/>
    <property type="molecule type" value="Genomic_DNA"/>
</dbReference>
<name>E0VKZ4_PEDHC</name>
<dbReference type="CTD" id="8238997"/>
<dbReference type="VEuPathDB" id="VectorBase:PHUM276120"/>
<evidence type="ECO:0000256" key="1">
    <source>
        <dbReference type="SAM" id="MobiDB-lite"/>
    </source>
</evidence>
<feature type="region of interest" description="Disordered" evidence="1">
    <location>
        <begin position="210"/>
        <end position="295"/>
    </location>
</feature>
<evidence type="ECO:0000313" key="4">
    <source>
        <dbReference type="Proteomes" id="UP000009046"/>
    </source>
</evidence>
<dbReference type="eggNOG" id="ENOG502RTDJ">
    <property type="taxonomic scope" value="Eukaryota"/>
</dbReference>
<evidence type="ECO:0008006" key="5">
    <source>
        <dbReference type="Google" id="ProtNLM"/>
    </source>
</evidence>
<reference evidence="2" key="2">
    <citation type="submission" date="2007-04" db="EMBL/GenBank/DDBJ databases">
        <title>The genome of the human body louse.</title>
        <authorList>
            <consortium name="The Human Body Louse Genome Consortium"/>
            <person name="Kirkness E."/>
            <person name="Walenz B."/>
            <person name="Hass B."/>
            <person name="Bruggner R."/>
            <person name="Strausberg R."/>
        </authorList>
    </citation>
    <scope>NUCLEOTIDE SEQUENCE</scope>
    <source>
        <strain evidence="2">USDA</strain>
    </source>
</reference>
<dbReference type="EnsemblMetazoa" id="PHUM276120-RA">
    <property type="protein sequence ID" value="PHUM276120-PA"/>
    <property type="gene ID" value="PHUM276120"/>
</dbReference>
<dbReference type="HOGENOM" id="CLU_861402_0_0_1"/>
<dbReference type="OMA" id="HDFYDVA"/>
<proteinExistence type="predicted"/>
<dbReference type="GeneID" id="8238997"/>
<evidence type="ECO:0000313" key="3">
    <source>
        <dbReference type="EnsemblMetazoa" id="PHUM276120-PA"/>
    </source>
</evidence>
<dbReference type="InterPro" id="IPR031959">
    <property type="entry name" value="DUF4779"/>
</dbReference>
<dbReference type="RefSeq" id="XP_002426788.1">
    <property type="nucleotide sequence ID" value="XM_002426743.1"/>
</dbReference>
<dbReference type="AlphaFoldDB" id="E0VKZ4"/>
<dbReference type="OrthoDB" id="6432502at2759"/>
<keyword evidence="4" id="KW-1185">Reference proteome</keyword>
<feature type="compositionally biased region" description="Basic and acidic residues" evidence="1">
    <location>
        <begin position="210"/>
        <end position="261"/>
    </location>
</feature>
<dbReference type="Proteomes" id="UP000009046">
    <property type="component" value="Unassembled WGS sequence"/>
</dbReference>
<dbReference type="KEGG" id="phu:Phum_PHUM276120"/>
<sequence length="323" mass="37190">MTATCCSCLSLSAESSKRMIVTGPNGEKKMYVEHASKSDLKGSATGYVYTSDGYGPGTMVKLDETYYVQPNDFAQFVNRGFESLLHPAYYAQDERGESGFYGNEGYGYRNGDVVYGGVNDENGYKHYEDYNKEVQEKKHGKEIESYDKEDSISDTKHFIQDGKYHGVKEEKNGEEGEKFTMKKNHKKGYKTTGFHNVYHKEEFKKDHVFFDETNDGGHHSKMGNKHETHESDGKDYKKTSHENSGRHHDEYHKKGSFRKGDFQSSAKGFRESEGNNKHYSDNVEYGRKQEKNFQNKSRWKSITEMAMMKKPLKTNPVKKFNLN</sequence>
<accession>E0VKZ4</accession>
<reference evidence="3" key="3">
    <citation type="submission" date="2021-02" db="UniProtKB">
        <authorList>
            <consortium name="EnsemblMetazoa"/>
        </authorList>
    </citation>
    <scope>IDENTIFICATION</scope>
    <source>
        <strain evidence="3">USDA</strain>
    </source>
</reference>